<dbReference type="InterPro" id="IPR012902">
    <property type="entry name" value="N_methyl_site"/>
</dbReference>
<evidence type="ECO:0000256" key="6">
    <source>
        <dbReference type="ARBA" id="ARBA00022692"/>
    </source>
</evidence>
<keyword evidence="4" id="KW-0488">Methylation</keyword>
<dbReference type="InterPro" id="IPR022346">
    <property type="entry name" value="T2SS_GspH"/>
</dbReference>
<evidence type="ECO:0000256" key="10">
    <source>
        <dbReference type="ARBA" id="ARBA00030775"/>
    </source>
</evidence>
<keyword evidence="5" id="KW-0997">Cell inner membrane</keyword>
<keyword evidence="3" id="KW-1003">Cell membrane</keyword>
<dbReference type="EMBL" id="FNAG01000003">
    <property type="protein sequence ID" value="SDD55995.1"/>
    <property type="molecule type" value="Genomic_DNA"/>
</dbReference>
<evidence type="ECO:0000259" key="12">
    <source>
        <dbReference type="Pfam" id="PF12019"/>
    </source>
</evidence>
<dbReference type="Pfam" id="PF12019">
    <property type="entry name" value="GspH"/>
    <property type="match status" value="1"/>
</dbReference>
<dbReference type="NCBIfam" id="TIGR02532">
    <property type="entry name" value="IV_pilin_GFxxxE"/>
    <property type="match status" value="1"/>
</dbReference>
<evidence type="ECO:0000313" key="14">
    <source>
        <dbReference type="Proteomes" id="UP000199603"/>
    </source>
</evidence>
<evidence type="ECO:0000256" key="5">
    <source>
        <dbReference type="ARBA" id="ARBA00022519"/>
    </source>
</evidence>
<proteinExistence type="inferred from homology"/>
<evidence type="ECO:0000256" key="1">
    <source>
        <dbReference type="ARBA" id="ARBA00004377"/>
    </source>
</evidence>
<keyword evidence="8 11" id="KW-0472">Membrane</keyword>
<evidence type="ECO:0000256" key="8">
    <source>
        <dbReference type="ARBA" id="ARBA00023136"/>
    </source>
</evidence>
<evidence type="ECO:0000256" key="11">
    <source>
        <dbReference type="SAM" id="Phobius"/>
    </source>
</evidence>
<dbReference type="STRING" id="265719.SAMN04488509_103224"/>
<gene>
    <name evidence="13" type="ORF">SAMN04488509_103224</name>
</gene>
<dbReference type="AlphaFoldDB" id="A0A1G6VT30"/>
<dbReference type="RefSeq" id="WP_091241453.1">
    <property type="nucleotide sequence ID" value="NZ_FNAG01000003.1"/>
</dbReference>
<dbReference type="GO" id="GO:0015627">
    <property type="term" value="C:type II protein secretion system complex"/>
    <property type="evidence" value="ECO:0007669"/>
    <property type="project" value="InterPro"/>
</dbReference>
<evidence type="ECO:0000256" key="7">
    <source>
        <dbReference type="ARBA" id="ARBA00022989"/>
    </source>
</evidence>
<feature type="domain" description="General secretion pathway GspH" evidence="12">
    <location>
        <begin position="52"/>
        <end position="165"/>
    </location>
</feature>
<protein>
    <recommendedName>
        <fullName evidence="2">Type II secretion system protein H</fullName>
    </recommendedName>
    <alternativeName>
        <fullName evidence="10">General secretion pathway protein H</fullName>
    </alternativeName>
</protein>
<dbReference type="GO" id="GO:0005886">
    <property type="term" value="C:plasma membrane"/>
    <property type="evidence" value="ECO:0007669"/>
    <property type="project" value="UniProtKB-SubCell"/>
</dbReference>
<dbReference type="PROSITE" id="PS00409">
    <property type="entry name" value="PROKAR_NTER_METHYL"/>
    <property type="match status" value="1"/>
</dbReference>
<dbReference type="GO" id="GO:0015628">
    <property type="term" value="P:protein secretion by the type II secretion system"/>
    <property type="evidence" value="ECO:0007669"/>
    <property type="project" value="InterPro"/>
</dbReference>
<dbReference type="Gene3D" id="3.55.40.10">
    <property type="entry name" value="minor pseudopilin epsh domain"/>
    <property type="match status" value="1"/>
</dbReference>
<comment type="similarity">
    <text evidence="9">Belongs to the GSP H family.</text>
</comment>
<organism evidence="13 14">
    <name type="scientific">Aquimonas voraii</name>
    <dbReference type="NCBI Taxonomy" id="265719"/>
    <lineage>
        <taxon>Bacteria</taxon>
        <taxon>Pseudomonadati</taxon>
        <taxon>Pseudomonadota</taxon>
        <taxon>Gammaproteobacteria</taxon>
        <taxon>Lysobacterales</taxon>
        <taxon>Lysobacteraceae</taxon>
        <taxon>Aquimonas</taxon>
    </lineage>
</organism>
<dbReference type="OrthoDB" id="2313614at2"/>
<evidence type="ECO:0000256" key="3">
    <source>
        <dbReference type="ARBA" id="ARBA00022475"/>
    </source>
</evidence>
<dbReference type="InterPro" id="IPR045584">
    <property type="entry name" value="Pilin-like"/>
</dbReference>
<evidence type="ECO:0000256" key="2">
    <source>
        <dbReference type="ARBA" id="ARBA00021549"/>
    </source>
</evidence>
<keyword evidence="7 11" id="KW-1133">Transmembrane helix</keyword>
<feature type="transmembrane region" description="Helical" evidence="11">
    <location>
        <begin position="12"/>
        <end position="36"/>
    </location>
</feature>
<reference evidence="13 14" key="1">
    <citation type="submission" date="2016-10" db="EMBL/GenBank/DDBJ databases">
        <authorList>
            <person name="de Groot N.N."/>
        </authorList>
    </citation>
    <scope>NUCLEOTIDE SEQUENCE [LARGE SCALE GENOMIC DNA]</scope>
    <source>
        <strain evidence="13 14">DSM 16957</strain>
    </source>
</reference>
<evidence type="ECO:0000256" key="9">
    <source>
        <dbReference type="ARBA" id="ARBA00025772"/>
    </source>
</evidence>
<dbReference type="Proteomes" id="UP000199603">
    <property type="component" value="Unassembled WGS sequence"/>
</dbReference>
<accession>A0A1G6VT30</accession>
<keyword evidence="14" id="KW-1185">Reference proteome</keyword>
<dbReference type="SUPFAM" id="SSF54523">
    <property type="entry name" value="Pili subunits"/>
    <property type="match status" value="1"/>
</dbReference>
<keyword evidence="6 11" id="KW-0812">Transmembrane</keyword>
<comment type="subcellular location">
    <subcellularLocation>
        <location evidence="1">Cell inner membrane</location>
        <topology evidence="1">Single-pass membrane protein</topology>
    </subcellularLocation>
</comment>
<name>A0A1G6VT30_9GAMM</name>
<evidence type="ECO:0000256" key="4">
    <source>
        <dbReference type="ARBA" id="ARBA00022481"/>
    </source>
</evidence>
<sequence>MRIGFAYRSIRGFSLIELFMSLAVAGVLVGIALPGFQQLQERQRFVATQHGLMSGFHQARTLAVTRGLPAAICPSADGLSCRSGGVWDQGWLVFVDANRNGRRDANESVERTHLDPTPTLRIRSSAQRPMAVFRPNGGSGASNLSLRLCSEDGRLLGALVLNNTGRLRQARPETINGGCT</sequence>
<evidence type="ECO:0000313" key="13">
    <source>
        <dbReference type="EMBL" id="SDD55995.1"/>
    </source>
</evidence>